<dbReference type="PANTHER" id="PTHR12101:SF17">
    <property type="entry name" value="BLOOD VESSEL EPICARDIAL SUBSTANCE"/>
    <property type="match status" value="1"/>
</dbReference>
<evidence type="ECO:0000256" key="7">
    <source>
        <dbReference type="ARBA" id="ARBA00022475"/>
    </source>
</evidence>
<organism evidence="17 18">
    <name type="scientific">Saccoglossus kowalevskii</name>
    <name type="common">Acorn worm</name>
    <dbReference type="NCBI Taxonomy" id="10224"/>
    <lineage>
        <taxon>Eukaryota</taxon>
        <taxon>Metazoa</taxon>
        <taxon>Hemichordata</taxon>
        <taxon>Enteropneusta</taxon>
        <taxon>Harrimaniidae</taxon>
        <taxon>Saccoglossus</taxon>
    </lineage>
</organism>
<feature type="domain" description="POPDC1-3" evidence="16">
    <location>
        <begin position="33"/>
        <end position="259"/>
    </location>
</feature>
<dbReference type="SUPFAM" id="SSF51206">
    <property type="entry name" value="cAMP-binding domain-like"/>
    <property type="match status" value="1"/>
</dbReference>
<evidence type="ECO:0000256" key="9">
    <source>
        <dbReference type="ARBA" id="ARBA00022889"/>
    </source>
</evidence>
<reference evidence="18" key="1">
    <citation type="submission" date="2025-08" db="UniProtKB">
        <authorList>
            <consortium name="RefSeq"/>
        </authorList>
    </citation>
    <scope>IDENTIFICATION</scope>
    <source>
        <tissue evidence="18">Testes</tissue>
    </source>
</reference>
<evidence type="ECO:0000256" key="13">
    <source>
        <dbReference type="ARBA" id="ARBA00023180"/>
    </source>
</evidence>
<evidence type="ECO:0000256" key="2">
    <source>
        <dbReference type="ARBA" id="ARBA00004141"/>
    </source>
</evidence>
<evidence type="ECO:0000256" key="15">
    <source>
        <dbReference type="SAM" id="Phobius"/>
    </source>
</evidence>
<evidence type="ECO:0000256" key="10">
    <source>
        <dbReference type="ARBA" id="ARBA00022949"/>
    </source>
</evidence>
<sequence length="347" mass="39191">MSTINLTEIITTTLLPTTAAVEHEGCSNNWEGPQHVIYQLANVCFLISNLAPNTIHGILFLHGVLVVGFLLFSVWTFVVKCAPDALGWNFAFMIINAIQVVHILYRLRPVKFSKELEDLFVRLFKPLQVPRRVFKSLVHMQNVEVVDLPTGHRYATEGDTTCDRLSILLNGRLEVKAKGDFLHEINHYQFIDSATWESYKQGTNDKYQVTITAVDDCRYIMWPRKNLEQLMQKDDYLAAVLITMMGKDICQKLHSLDEKIMQPEKPAGTRMDVRLPSLSTFVATHDVRSLSSSSSIGLPRLRRLRSSDPDDDDSVFIDMPSGTNSPRAVLSPQSSEQAAIPEEENEG</sequence>
<evidence type="ECO:0000256" key="5">
    <source>
        <dbReference type="ARBA" id="ARBA00022427"/>
    </source>
</evidence>
<dbReference type="Gene3D" id="2.60.120.10">
    <property type="entry name" value="Jelly Rolls"/>
    <property type="match status" value="1"/>
</dbReference>
<keyword evidence="6" id="KW-0217">Developmental protein</keyword>
<evidence type="ECO:0000313" key="18">
    <source>
        <dbReference type="RefSeq" id="XP_002734868.1"/>
    </source>
</evidence>
<dbReference type="InterPro" id="IPR055272">
    <property type="entry name" value="POPDC1-3_dom"/>
</dbReference>
<dbReference type="Proteomes" id="UP000694865">
    <property type="component" value="Unplaced"/>
</dbReference>
<evidence type="ECO:0000256" key="12">
    <source>
        <dbReference type="ARBA" id="ARBA00023136"/>
    </source>
</evidence>
<comment type="similarity">
    <text evidence="4">Belongs to the popeye family.</text>
</comment>
<evidence type="ECO:0000256" key="6">
    <source>
        <dbReference type="ARBA" id="ARBA00022473"/>
    </source>
</evidence>
<keyword evidence="9" id="KW-0130">Cell adhesion</keyword>
<keyword evidence="11 15" id="KW-1133">Transmembrane helix</keyword>
<comment type="subcellular location">
    <subcellularLocation>
        <location evidence="3">Cell junction</location>
        <location evidence="3">Tight junction</location>
    </subcellularLocation>
    <subcellularLocation>
        <location evidence="1">Lateral cell membrane</location>
    </subcellularLocation>
    <subcellularLocation>
        <location evidence="2">Membrane</location>
        <topology evidence="2">Multi-pass membrane protein</topology>
    </subcellularLocation>
</comment>
<proteinExistence type="inferred from homology"/>
<keyword evidence="5" id="KW-0796">Tight junction</keyword>
<keyword evidence="17" id="KW-1185">Reference proteome</keyword>
<dbReference type="RefSeq" id="XP_002734868.1">
    <property type="nucleotide sequence ID" value="XM_002734822.2"/>
</dbReference>
<gene>
    <name evidence="18" type="primary">LOC100375423</name>
</gene>
<evidence type="ECO:0000256" key="11">
    <source>
        <dbReference type="ARBA" id="ARBA00022989"/>
    </source>
</evidence>
<dbReference type="InterPro" id="IPR014710">
    <property type="entry name" value="RmlC-like_jellyroll"/>
</dbReference>
<accession>A0ABM0GQ51</accession>
<keyword evidence="8 15" id="KW-0812">Transmembrane</keyword>
<evidence type="ECO:0000313" key="17">
    <source>
        <dbReference type="Proteomes" id="UP000694865"/>
    </source>
</evidence>
<evidence type="ECO:0000256" key="4">
    <source>
        <dbReference type="ARBA" id="ARBA00007146"/>
    </source>
</evidence>
<feature type="compositionally biased region" description="Polar residues" evidence="14">
    <location>
        <begin position="321"/>
        <end position="337"/>
    </location>
</feature>
<dbReference type="PANTHER" id="PTHR12101">
    <property type="entry name" value="POPEYE DOMAIN CONTAINING PROTEIN"/>
    <property type="match status" value="1"/>
</dbReference>
<keyword evidence="12 15" id="KW-0472">Membrane</keyword>
<dbReference type="GeneID" id="100375423"/>
<evidence type="ECO:0000256" key="8">
    <source>
        <dbReference type="ARBA" id="ARBA00022692"/>
    </source>
</evidence>
<feature type="transmembrane region" description="Helical" evidence="15">
    <location>
        <begin position="58"/>
        <end position="79"/>
    </location>
</feature>
<keyword evidence="13" id="KW-0325">Glycoprotein</keyword>
<dbReference type="Pfam" id="PF04831">
    <property type="entry name" value="POPDC1-3"/>
    <property type="match status" value="1"/>
</dbReference>
<evidence type="ECO:0000256" key="1">
    <source>
        <dbReference type="ARBA" id="ARBA00004124"/>
    </source>
</evidence>
<feature type="transmembrane region" description="Helical" evidence="15">
    <location>
        <begin position="85"/>
        <end position="105"/>
    </location>
</feature>
<dbReference type="InterPro" id="IPR018490">
    <property type="entry name" value="cNMP-bd_dom_sf"/>
</dbReference>
<dbReference type="InterPro" id="IPR006916">
    <property type="entry name" value="POPDC1-3"/>
</dbReference>
<feature type="region of interest" description="Disordered" evidence="14">
    <location>
        <begin position="301"/>
        <end position="347"/>
    </location>
</feature>
<keyword evidence="10" id="KW-0965">Cell junction</keyword>
<evidence type="ECO:0000259" key="16">
    <source>
        <dbReference type="Pfam" id="PF04831"/>
    </source>
</evidence>
<keyword evidence="7" id="KW-1003">Cell membrane</keyword>
<evidence type="ECO:0000256" key="3">
    <source>
        <dbReference type="ARBA" id="ARBA00004435"/>
    </source>
</evidence>
<evidence type="ECO:0000256" key="14">
    <source>
        <dbReference type="SAM" id="MobiDB-lite"/>
    </source>
</evidence>
<name>A0ABM0GQ51_SACKO</name>
<protein>
    <submittedName>
        <fullName evidence="18">Blood vessel epicardial substance-like</fullName>
    </submittedName>
</protein>